<evidence type="ECO:0000256" key="3">
    <source>
        <dbReference type="ARBA" id="ARBA00022989"/>
    </source>
</evidence>
<dbReference type="PANTHER" id="PTHR33048:SF19">
    <property type="entry name" value="MEMBRANE PROTEIN PTH11-LIKE, PUTATIVE (AFU_ORTHOLOGUE AFUA_1G14080)-RELATED"/>
    <property type="match status" value="1"/>
</dbReference>
<feature type="region of interest" description="Disordered" evidence="6">
    <location>
        <begin position="290"/>
        <end position="311"/>
    </location>
</feature>
<dbReference type="Proteomes" id="UP000504638">
    <property type="component" value="Unplaced"/>
</dbReference>
<dbReference type="RefSeq" id="XP_033530341.1">
    <property type="nucleotide sequence ID" value="XM_033676793.1"/>
</dbReference>
<name>A0A6G1FSL2_9PEZI</name>
<keyword evidence="2 7" id="KW-0812">Transmembrane</keyword>
<feature type="domain" description="Rhodopsin" evidence="8">
    <location>
        <begin position="42"/>
        <end position="260"/>
    </location>
</feature>
<feature type="region of interest" description="Disordered" evidence="6">
    <location>
        <begin position="467"/>
        <end position="568"/>
    </location>
</feature>
<feature type="transmembrane region" description="Helical" evidence="7">
    <location>
        <begin position="148"/>
        <end position="169"/>
    </location>
</feature>
<feature type="compositionally biased region" description="Low complexity" evidence="6">
    <location>
        <begin position="490"/>
        <end position="506"/>
    </location>
</feature>
<keyword evidence="3 7" id="KW-1133">Transmembrane helix</keyword>
<gene>
    <name evidence="9 11" type="ORF">P152DRAFT_404953</name>
</gene>
<dbReference type="PANTHER" id="PTHR33048">
    <property type="entry name" value="PTH11-LIKE INTEGRAL MEMBRANE PROTEIN (AFU_ORTHOLOGUE AFUA_5G11245)"/>
    <property type="match status" value="1"/>
</dbReference>
<reference evidence="11" key="3">
    <citation type="submission" date="2025-04" db="UniProtKB">
        <authorList>
            <consortium name="RefSeq"/>
        </authorList>
    </citation>
    <scope>IDENTIFICATION</scope>
    <source>
        <strain evidence="11">CBS 781.70</strain>
    </source>
</reference>
<reference evidence="11" key="2">
    <citation type="submission" date="2020-04" db="EMBL/GenBank/DDBJ databases">
        <authorList>
            <consortium name="NCBI Genome Project"/>
        </authorList>
    </citation>
    <scope>NUCLEOTIDE SEQUENCE</scope>
    <source>
        <strain evidence="11">CBS 781.70</strain>
    </source>
</reference>
<dbReference type="OrthoDB" id="5398233at2759"/>
<feature type="transmembrane region" description="Helical" evidence="7">
    <location>
        <begin position="110"/>
        <end position="127"/>
    </location>
</feature>
<protein>
    <recommendedName>
        <fullName evidence="8">Rhodopsin domain-containing protein</fullName>
    </recommendedName>
</protein>
<evidence type="ECO:0000256" key="6">
    <source>
        <dbReference type="SAM" id="MobiDB-lite"/>
    </source>
</evidence>
<dbReference type="InterPro" id="IPR052337">
    <property type="entry name" value="SAT4-like"/>
</dbReference>
<evidence type="ECO:0000313" key="11">
    <source>
        <dbReference type="RefSeq" id="XP_033530341.1"/>
    </source>
</evidence>
<comment type="similarity">
    <text evidence="5">Belongs to the SAT4 family.</text>
</comment>
<dbReference type="GeneID" id="54417363"/>
<feature type="transmembrane region" description="Helical" evidence="7">
    <location>
        <begin position="26"/>
        <end position="47"/>
    </location>
</feature>
<accession>A0A6G1FSL2</accession>
<dbReference type="EMBL" id="ML975180">
    <property type="protein sequence ID" value="KAF1808710.1"/>
    <property type="molecule type" value="Genomic_DNA"/>
</dbReference>
<organism evidence="9">
    <name type="scientific">Eremomyces bilateralis CBS 781.70</name>
    <dbReference type="NCBI Taxonomy" id="1392243"/>
    <lineage>
        <taxon>Eukaryota</taxon>
        <taxon>Fungi</taxon>
        <taxon>Dikarya</taxon>
        <taxon>Ascomycota</taxon>
        <taxon>Pezizomycotina</taxon>
        <taxon>Dothideomycetes</taxon>
        <taxon>Dothideomycetes incertae sedis</taxon>
        <taxon>Eremomycetales</taxon>
        <taxon>Eremomycetaceae</taxon>
        <taxon>Eremomyces</taxon>
    </lineage>
</organism>
<dbReference type="InterPro" id="IPR049326">
    <property type="entry name" value="Rhodopsin_dom_fungi"/>
</dbReference>
<reference evidence="9 11" key="1">
    <citation type="submission" date="2020-01" db="EMBL/GenBank/DDBJ databases">
        <authorList>
            <consortium name="DOE Joint Genome Institute"/>
            <person name="Haridas S."/>
            <person name="Albert R."/>
            <person name="Binder M."/>
            <person name="Bloem J."/>
            <person name="Labutti K."/>
            <person name="Salamov A."/>
            <person name="Andreopoulos B."/>
            <person name="Baker S.E."/>
            <person name="Barry K."/>
            <person name="Bills G."/>
            <person name="Bluhm B.H."/>
            <person name="Cannon C."/>
            <person name="Castanera R."/>
            <person name="Culley D.E."/>
            <person name="Daum C."/>
            <person name="Ezra D."/>
            <person name="Gonzalez J.B."/>
            <person name="Henrissat B."/>
            <person name="Kuo A."/>
            <person name="Liang C."/>
            <person name="Lipzen A."/>
            <person name="Lutzoni F."/>
            <person name="Magnuson J."/>
            <person name="Mondo S."/>
            <person name="Nolan M."/>
            <person name="Ohm R."/>
            <person name="Pangilinan J."/>
            <person name="Park H.-J."/>
            <person name="Ramirez L."/>
            <person name="Alfaro M."/>
            <person name="Sun H."/>
            <person name="Tritt A."/>
            <person name="Yoshinaga Y."/>
            <person name="Zwiers L.-H."/>
            <person name="Turgeon B.G."/>
            <person name="Goodwin S.B."/>
            <person name="Spatafora J.W."/>
            <person name="Crous P.W."/>
            <person name="Grigoriev I.V."/>
        </authorList>
    </citation>
    <scope>NUCLEOTIDE SEQUENCE</scope>
    <source>
        <strain evidence="9 11">CBS 781.70</strain>
    </source>
</reference>
<evidence type="ECO:0000256" key="4">
    <source>
        <dbReference type="ARBA" id="ARBA00023136"/>
    </source>
</evidence>
<dbReference type="Pfam" id="PF20684">
    <property type="entry name" value="Fung_rhodopsin"/>
    <property type="match status" value="1"/>
</dbReference>
<dbReference type="GO" id="GO:0016020">
    <property type="term" value="C:membrane"/>
    <property type="evidence" value="ECO:0007669"/>
    <property type="project" value="UniProtKB-SubCell"/>
</dbReference>
<feature type="transmembrane region" description="Helical" evidence="7">
    <location>
        <begin position="258"/>
        <end position="279"/>
    </location>
</feature>
<keyword evidence="4 7" id="KW-0472">Membrane</keyword>
<feature type="transmembrane region" description="Helical" evidence="7">
    <location>
        <begin position="59"/>
        <end position="80"/>
    </location>
</feature>
<proteinExistence type="inferred from homology"/>
<evidence type="ECO:0000313" key="9">
    <source>
        <dbReference type="EMBL" id="KAF1808710.1"/>
    </source>
</evidence>
<evidence type="ECO:0000313" key="10">
    <source>
        <dbReference type="Proteomes" id="UP000504638"/>
    </source>
</evidence>
<evidence type="ECO:0000256" key="7">
    <source>
        <dbReference type="SAM" id="Phobius"/>
    </source>
</evidence>
<feature type="transmembrane region" description="Helical" evidence="7">
    <location>
        <begin position="224"/>
        <end position="246"/>
    </location>
</feature>
<feature type="compositionally biased region" description="Basic and acidic residues" evidence="6">
    <location>
        <begin position="530"/>
        <end position="540"/>
    </location>
</feature>
<comment type="subcellular location">
    <subcellularLocation>
        <location evidence="1">Membrane</location>
        <topology evidence="1">Multi-pass membrane protein</topology>
    </subcellularLocation>
</comment>
<sequence length="568" mass="63206">MLVSRGPFSDAPPEAQSRVDRNPTLLYSWFCTIFAITIVVFRVAGRLIRNNRMFREDTIMTLSLIPLLIRMAFVHVVLVYDTNNAQTVGLSEEDTYRRSIGSRMVLGSRIFYALFIWTAKFTVSEFLKRMTSTIWKKSYERILHSIRIFLVATFFIVIIATLAECQPFTHYWQVIPDPGPRCRQGYAQLITMGVCDMITDIVLVVFPIPLIIKSRMPLKRKISLVILFSMSIILIAITAYRIPAVIRHNGRQQYRTVWASSEIVAAAAISNAVVLGSFLRDRGVKKTKYKFGSASESAETRRRSVRQSTITHRQWGSDEDLVAGLGGYRLPEELHDSHFVPHAPSVASPAQPPPTTSGPFKSWNYHNAQSNRESDDSVDLKASMHSPVDPNHSDPTARPLLDLTSPSERTRQPSFFDVGGLLDTGPEPSRSRRTSHTSPIAHDFALGKKPSSRALLDLGGLLNKYPPTASASHSSIELANRPKSDKRANRSLSRSRSRSQGASRRLAGGKHRDASQDEPVPPSGIPHPTLRREATVRDLQDVGGLLDGGETGESSTVPPNHHARTNAQ</sequence>
<keyword evidence="10" id="KW-1185">Reference proteome</keyword>
<feature type="region of interest" description="Disordered" evidence="6">
    <location>
        <begin position="339"/>
        <end position="445"/>
    </location>
</feature>
<dbReference type="AlphaFoldDB" id="A0A6G1FSL2"/>
<evidence type="ECO:0000259" key="8">
    <source>
        <dbReference type="Pfam" id="PF20684"/>
    </source>
</evidence>
<feature type="transmembrane region" description="Helical" evidence="7">
    <location>
        <begin position="189"/>
        <end position="212"/>
    </location>
</feature>
<evidence type="ECO:0000256" key="1">
    <source>
        <dbReference type="ARBA" id="ARBA00004141"/>
    </source>
</evidence>
<evidence type="ECO:0000256" key="5">
    <source>
        <dbReference type="ARBA" id="ARBA00038359"/>
    </source>
</evidence>
<evidence type="ECO:0000256" key="2">
    <source>
        <dbReference type="ARBA" id="ARBA00022692"/>
    </source>
</evidence>